<evidence type="ECO:0000313" key="2">
    <source>
        <dbReference type="EMBL" id="KAJ2785595.1"/>
    </source>
</evidence>
<keyword evidence="3" id="KW-1185">Reference proteome</keyword>
<dbReference type="InterPro" id="IPR014752">
    <property type="entry name" value="Arrestin-like_C"/>
</dbReference>
<proteinExistence type="predicted"/>
<dbReference type="OrthoDB" id="2333384at2759"/>
<name>A0A9W8HIB0_9FUNG</name>
<dbReference type="Gene3D" id="2.60.40.640">
    <property type="match status" value="1"/>
</dbReference>
<dbReference type="EMBL" id="JANBUM010000084">
    <property type="protein sequence ID" value="KAJ2785595.1"/>
    <property type="molecule type" value="Genomic_DNA"/>
</dbReference>
<dbReference type="Proteomes" id="UP001140172">
    <property type="component" value="Unassembled WGS sequence"/>
</dbReference>
<reference evidence="2" key="1">
    <citation type="submission" date="2022-07" db="EMBL/GenBank/DDBJ databases">
        <title>Phylogenomic reconstructions and comparative analyses of Kickxellomycotina fungi.</title>
        <authorList>
            <person name="Reynolds N.K."/>
            <person name="Stajich J.E."/>
            <person name="Barry K."/>
            <person name="Grigoriev I.V."/>
            <person name="Crous P."/>
            <person name="Smith M.E."/>
        </authorList>
    </citation>
    <scope>NUCLEOTIDE SEQUENCE</scope>
    <source>
        <strain evidence="2">BCRC 34489</strain>
    </source>
</reference>
<gene>
    <name evidence="2" type="ORF">GGI15_001868</name>
</gene>
<comment type="caution">
    <text evidence="2">The sequence shown here is derived from an EMBL/GenBank/DDBJ whole genome shotgun (WGS) entry which is preliminary data.</text>
</comment>
<organism evidence="2 3">
    <name type="scientific">Coemansia interrupta</name>
    <dbReference type="NCBI Taxonomy" id="1126814"/>
    <lineage>
        <taxon>Eukaryota</taxon>
        <taxon>Fungi</taxon>
        <taxon>Fungi incertae sedis</taxon>
        <taxon>Zoopagomycota</taxon>
        <taxon>Kickxellomycotina</taxon>
        <taxon>Kickxellomycetes</taxon>
        <taxon>Kickxellales</taxon>
        <taxon>Kickxellaceae</taxon>
        <taxon>Coemansia</taxon>
    </lineage>
</organism>
<dbReference type="InterPro" id="IPR014756">
    <property type="entry name" value="Ig_E-set"/>
</dbReference>
<dbReference type="Pfam" id="PF00339">
    <property type="entry name" value="Arrestin_N"/>
    <property type="match status" value="1"/>
</dbReference>
<accession>A0A9W8HIB0</accession>
<evidence type="ECO:0000313" key="3">
    <source>
        <dbReference type="Proteomes" id="UP001140172"/>
    </source>
</evidence>
<dbReference type="SUPFAM" id="SSF81296">
    <property type="entry name" value="E set domains"/>
    <property type="match status" value="1"/>
</dbReference>
<dbReference type="AlphaFoldDB" id="A0A9W8HIB0"/>
<dbReference type="InterPro" id="IPR011021">
    <property type="entry name" value="Arrestin-like_N"/>
</dbReference>
<protein>
    <recommendedName>
        <fullName evidence="1">Arrestin-like N-terminal domain-containing protein</fullName>
    </recommendedName>
</protein>
<evidence type="ECO:0000259" key="1">
    <source>
        <dbReference type="Pfam" id="PF00339"/>
    </source>
</evidence>
<sequence length="300" mass="31652">MHSVRHQHLDVAQPLLATTDLARGTHRYDFKLALPSNLPPSVTSSLGHTAYALGATLKRGWLQSADRATVAISIARLPTSGDLAYAPVALDAHVGGVKLSVYTASRVLVPGSDARIQAFVRRPAGGNGPAMQVERVSGELRQTITHRLSGAQPTTREVVAQGVSAACGRPKEEAAARGQWLDDRSRDSLGDVLDGLDLASAATVFLRLPEDAVQPSGKGAFDVAHELVVNVDLRYKDEVRRVTLAAPVVVVPRALGCCAALALALPCYADVAKDVMLDTAALECFCADNGYCAPPPSYSV</sequence>
<feature type="domain" description="Arrestin-like N-terminal" evidence="1">
    <location>
        <begin position="17"/>
        <end position="67"/>
    </location>
</feature>